<proteinExistence type="inferred from homology"/>
<evidence type="ECO:0000256" key="3">
    <source>
        <dbReference type="ARBA" id="ARBA00022448"/>
    </source>
</evidence>
<dbReference type="Pfam" id="PF13531">
    <property type="entry name" value="SBP_bac_11"/>
    <property type="match status" value="1"/>
</dbReference>
<dbReference type="Proteomes" id="UP000266340">
    <property type="component" value="Unassembled WGS sequence"/>
</dbReference>
<evidence type="ECO:0000256" key="4">
    <source>
        <dbReference type="ARBA" id="ARBA00022729"/>
    </source>
</evidence>
<gene>
    <name evidence="6" type="ORF">D3H35_16550</name>
</gene>
<comment type="caution">
    <text evidence="6">The sequence shown here is derived from an EMBL/GenBank/DDBJ whole genome shotgun (WGS) entry which is preliminary data.</text>
</comment>
<name>A0A398CR75_9BACL</name>
<evidence type="ECO:0000313" key="6">
    <source>
        <dbReference type="EMBL" id="RIE02327.1"/>
    </source>
</evidence>
<organism evidence="6 7">
    <name type="scientific">Cohnella faecalis</name>
    <dbReference type="NCBI Taxonomy" id="2315694"/>
    <lineage>
        <taxon>Bacteria</taxon>
        <taxon>Bacillati</taxon>
        <taxon>Bacillota</taxon>
        <taxon>Bacilli</taxon>
        <taxon>Bacillales</taxon>
        <taxon>Paenibacillaceae</taxon>
        <taxon>Cohnella</taxon>
    </lineage>
</organism>
<evidence type="ECO:0000256" key="5">
    <source>
        <dbReference type="ARBA" id="ARBA00022764"/>
    </source>
</evidence>
<keyword evidence="7" id="KW-1185">Reference proteome</keyword>
<dbReference type="PANTHER" id="PTHR30368">
    <property type="entry name" value="SULFATE-BINDING PROTEIN"/>
    <property type="match status" value="1"/>
</dbReference>
<keyword evidence="5" id="KW-0574">Periplasm</keyword>
<evidence type="ECO:0000256" key="1">
    <source>
        <dbReference type="ARBA" id="ARBA00004418"/>
    </source>
</evidence>
<dbReference type="AlphaFoldDB" id="A0A398CR75"/>
<keyword evidence="4" id="KW-0732">Signal</keyword>
<evidence type="ECO:0000256" key="2">
    <source>
        <dbReference type="ARBA" id="ARBA00006099"/>
    </source>
</evidence>
<reference evidence="6 7" key="1">
    <citation type="submission" date="2018-09" db="EMBL/GenBank/DDBJ databases">
        <title>Cohnella cavernae sp. nov., isolated from a karst cave.</title>
        <authorList>
            <person name="Zhu H."/>
        </authorList>
    </citation>
    <scope>NUCLEOTIDE SEQUENCE [LARGE SCALE GENOMIC DNA]</scope>
    <source>
        <strain evidence="6 7">K2E09-144</strain>
    </source>
</reference>
<protein>
    <recommendedName>
        <fullName evidence="8">Extracellular solute-binding protein</fullName>
    </recommendedName>
</protein>
<accession>A0A398CR75</accession>
<dbReference type="GO" id="GO:0140104">
    <property type="term" value="F:molecular carrier activity"/>
    <property type="evidence" value="ECO:0007669"/>
    <property type="project" value="InterPro"/>
</dbReference>
<dbReference type="InterPro" id="IPR005669">
    <property type="entry name" value="Thiosulph/SO4-bd"/>
</dbReference>
<comment type="similarity">
    <text evidence="2">Belongs to the prokaryotic sulfate-binding protein family.</text>
</comment>
<dbReference type="SUPFAM" id="SSF53850">
    <property type="entry name" value="Periplasmic binding protein-like II"/>
    <property type="match status" value="1"/>
</dbReference>
<evidence type="ECO:0008006" key="8">
    <source>
        <dbReference type="Google" id="ProtNLM"/>
    </source>
</evidence>
<dbReference type="GO" id="GO:1902358">
    <property type="term" value="P:sulfate transmembrane transport"/>
    <property type="evidence" value="ECO:0007669"/>
    <property type="project" value="InterPro"/>
</dbReference>
<dbReference type="Gene3D" id="3.40.190.10">
    <property type="entry name" value="Periplasmic binding protein-like II"/>
    <property type="match status" value="1"/>
</dbReference>
<comment type="subcellular location">
    <subcellularLocation>
        <location evidence="1">Periplasm</location>
    </subcellularLocation>
</comment>
<dbReference type="EMBL" id="QXJM01000039">
    <property type="protein sequence ID" value="RIE02327.1"/>
    <property type="molecule type" value="Genomic_DNA"/>
</dbReference>
<sequence length="152" mass="16603">MTDFHNRVKTLAKSDADAQKAFLDGNEGDVWVTTEQKALQLAESAGKGKIEIVVPSVTLTVEPIVSVVDRNADDKGIREVANAYTDYLFTEEAQTSAAKFGFRSRFASVAEQNAGKFPEVSLLTVDDNLTGWEDLQQALFSDSGLFKQLPAK</sequence>
<keyword evidence="3" id="KW-0813">Transport</keyword>
<dbReference type="GO" id="GO:0042597">
    <property type="term" value="C:periplasmic space"/>
    <property type="evidence" value="ECO:0007669"/>
    <property type="project" value="UniProtKB-SubCell"/>
</dbReference>
<evidence type="ECO:0000313" key="7">
    <source>
        <dbReference type="Proteomes" id="UP000266340"/>
    </source>
</evidence>
<dbReference type="PANTHER" id="PTHR30368:SF2">
    <property type="entry name" value="SULFATE-BINDING PROTEIN"/>
    <property type="match status" value="1"/>
</dbReference>